<keyword evidence="3 6" id="KW-0812">Transmembrane</keyword>
<evidence type="ECO:0000256" key="2">
    <source>
        <dbReference type="ARBA" id="ARBA00022475"/>
    </source>
</evidence>
<dbReference type="Proteomes" id="UP000306912">
    <property type="component" value="Unassembled WGS sequence"/>
</dbReference>
<feature type="transmembrane region" description="Helical" evidence="6">
    <location>
        <begin position="72"/>
        <end position="100"/>
    </location>
</feature>
<accession>A0A5R8QCS5</accession>
<dbReference type="InterPro" id="IPR010343">
    <property type="entry name" value="ArAE_1"/>
</dbReference>
<protein>
    <recommendedName>
        <fullName evidence="9">Aromatic acid exporter family protein</fullName>
    </recommendedName>
</protein>
<dbReference type="AlphaFoldDB" id="A0A5R8QCS5"/>
<evidence type="ECO:0000256" key="3">
    <source>
        <dbReference type="ARBA" id="ARBA00022692"/>
    </source>
</evidence>
<comment type="subcellular location">
    <subcellularLocation>
        <location evidence="1">Cell membrane</location>
        <topology evidence="1">Multi-pass membrane protein</topology>
    </subcellularLocation>
</comment>
<keyword evidence="5 6" id="KW-0472">Membrane</keyword>
<evidence type="ECO:0000313" key="8">
    <source>
        <dbReference type="Proteomes" id="UP000306912"/>
    </source>
</evidence>
<sequence>MLMDKWQRIKQQIPMRIIKSGIAVALAFVTMPLFISGTQFYASIGALRTMRESIAGSIQIIIQQLIANFVGFAFAAFFGFIFGINIISVSFGIMALFLVIKYAKLGDSYLMAGVTLMSIMLLATDDTSLIQRGFDRFISTGYGMIIAFIVNITIFRPKFSNDIEMILTMISEKIDRWFASGSKKEQGTIFNQLSESTDQLESKIGLIRQDMRTKIATRNDKRLQHKIFATIMNSTRQELRIIKALGVFERDEYGSLYTLIHSLFVIEHDIIIDIFAMESYRHYWELIIHDTKNEIYRSMQDHLIYTHPRFNDTVALMHALTIYFDYLSTMMTYVRSGEGEACEWTQSISLPEIEAAEEQDK</sequence>
<feature type="transmembrane region" description="Helical" evidence="6">
    <location>
        <begin position="107"/>
        <end position="124"/>
    </location>
</feature>
<comment type="caution">
    <text evidence="7">The sequence shown here is derived from an EMBL/GenBank/DDBJ whole genome shotgun (WGS) entry which is preliminary data.</text>
</comment>
<dbReference type="FunCoup" id="A0A5R8QCS5">
    <property type="interactions" value="14"/>
</dbReference>
<evidence type="ECO:0000256" key="4">
    <source>
        <dbReference type="ARBA" id="ARBA00022989"/>
    </source>
</evidence>
<feature type="transmembrane region" description="Helical" evidence="6">
    <location>
        <begin position="21"/>
        <end position="42"/>
    </location>
</feature>
<feature type="transmembrane region" description="Helical" evidence="6">
    <location>
        <begin position="136"/>
        <end position="155"/>
    </location>
</feature>
<name>A0A5R8QCS5_9FIRM</name>
<keyword evidence="8" id="KW-1185">Reference proteome</keyword>
<dbReference type="Pfam" id="PF06081">
    <property type="entry name" value="ArAE_1"/>
    <property type="match status" value="1"/>
</dbReference>
<organism evidence="7 8">
    <name type="scientific">Culicoidibacter larvae</name>
    <dbReference type="NCBI Taxonomy" id="2579976"/>
    <lineage>
        <taxon>Bacteria</taxon>
        <taxon>Bacillati</taxon>
        <taxon>Bacillota</taxon>
        <taxon>Culicoidibacteria</taxon>
        <taxon>Culicoidibacterales</taxon>
        <taxon>Culicoidibacteraceae</taxon>
        <taxon>Culicoidibacter</taxon>
    </lineage>
</organism>
<evidence type="ECO:0008006" key="9">
    <source>
        <dbReference type="Google" id="ProtNLM"/>
    </source>
</evidence>
<dbReference type="InParanoid" id="A0A5R8QCS5"/>
<dbReference type="EMBL" id="VBWP01000006">
    <property type="protein sequence ID" value="TLG72912.1"/>
    <property type="molecule type" value="Genomic_DNA"/>
</dbReference>
<gene>
    <name evidence="7" type="ORF">FEZ08_07645</name>
</gene>
<dbReference type="GO" id="GO:0005886">
    <property type="term" value="C:plasma membrane"/>
    <property type="evidence" value="ECO:0007669"/>
    <property type="project" value="UniProtKB-SubCell"/>
</dbReference>
<evidence type="ECO:0000256" key="5">
    <source>
        <dbReference type="ARBA" id="ARBA00023136"/>
    </source>
</evidence>
<evidence type="ECO:0000256" key="6">
    <source>
        <dbReference type="SAM" id="Phobius"/>
    </source>
</evidence>
<proteinExistence type="predicted"/>
<reference evidence="7 8" key="1">
    <citation type="submission" date="2019-05" db="EMBL/GenBank/DDBJ databases">
        <title>Culicoidintestinum kansasii gen. nov., sp. nov. from the gastrointestinal tract of the biting midge, Culicoides sonorensis.</title>
        <authorList>
            <person name="Neupane S."/>
            <person name="Ghosh A."/>
            <person name="Gunther S."/>
            <person name="Martin K."/>
            <person name="Zurek L."/>
        </authorList>
    </citation>
    <scope>NUCLEOTIDE SEQUENCE [LARGE SCALE GENOMIC DNA]</scope>
    <source>
        <strain evidence="7 8">CS-1</strain>
    </source>
</reference>
<keyword evidence="2" id="KW-1003">Cell membrane</keyword>
<dbReference type="OrthoDB" id="1653617at2"/>
<evidence type="ECO:0000313" key="7">
    <source>
        <dbReference type="EMBL" id="TLG72912.1"/>
    </source>
</evidence>
<keyword evidence="4 6" id="KW-1133">Transmembrane helix</keyword>
<evidence type="ECO:0000256" key="1">
    <source>
        <dbReference type="ARBA" id="ARBA00004651"/>
    </source>
</evidence>